<dbReference type="InterPro" id="IPR002821">
    <property type="entry name" value="Hydantoinase_A"/>
</dbReference>
<accession>A0A7Z0WR94</accession>
<protein>
    <recommendedName>
        <fullName evidence="6">N-methylhydantoinase A</fullName>
    </recommendedName>
</protein>
<evidence type="ECO:0000259" key="1">
    <source>
        <dbReference type="Pfam" id="PF01968"/>
    </source>
</evidence>
<evidence type="ECO:0000313" key="4">
    <source>
        <dbReference type="EMBL" id="OLF13893.1"/>
    </source>
</evidence>
<feature type="domain" description="Acetophenone carboxylase-like C-terminal" evidence="3">
    <location>
        <begin position="413"/>
        <end position="541"/>
    </location>
</feature>
<evidence type="ECO:0000259" key="2">
    <source>
        <dbReference type="Pfam" id="PF05378"/>
    </source>
</evidence>
<name>A0A7Z0WR94_9PSEU</name>
<dbReference type="InterPro" id="IPR008040">
    <property type="entry name" value="Hydant_A_N"/>
</dbReference>
<dbReference type="PANTHER" id="PTHR11365">
    <property type="entry name" value="5-OXOPROLINASE RELATED"/>
    <property type="match status" value="1"/>
</dbReference>
<gene>
    <name evidence="4" type="ORF">BLA60_01530</name>
</gene>
<comment type="caution">
    <text evidence="4">The sequence shown here is derived from an EMBL/GenBank/DDBJ whole genome shotgun (WGS) entry which is preliminary data.</text>
</comment>
<dbReference type="Pfam" id="PF05378">
    <property type="entry name" value="Hydant_A_N"/>
    <property type="match status" value="1"/>
</dbReference>
<dbReference type="PANTHER" id="PTHR11365:SF23">
    <property type="entry name" value="HYPOTHETICAL 5-OXOPROLINASE (EUROFUNG)-RELATED"/>
    <property type="match status" value="1"/>
</dbReference>
<sequence length="548" mass="57833">MPERIDRDGEVVVPLDEDAALAAIDRLAARQVEAVAIGLLWSCVRPDHELRLAELVTERLPDVPVSVSSRVAPVVGEYERFATTVIDASIARAVASYLGRLDAELTALGFTGRLLVLRTGGGAEPVARTRAAPVNSLRSGPVAGLTAAASIGAALGHERIIATDVGGTSFDVGLVVDGEAQRSGRPLVDRHPLAVPAIEVVSIGTGGGSIAWYDGDLGALRVGPRSAGAAPGPACYGRGGTSPTLTDAAAVLGYVDRLGGDVRLDVAAARAAVGQLCGPLRRTVEQVAEGIVRVATDQLKDLIRRTTIQRGHDPSAFALFAFGGAGPQYAAWYAAGLRVRDVVVPPFAAELSAYGAATGDVVLGAERDLPPTPLAEATRLLDEEFATLDEDAAPGAVRRRAVSLRFPRQPRTISLPVDRWDTPAALAALAAEFRARYERVTGQGTAPPELTVEVVAVRSEQVSAMPPGRLPRPPREPARPQRQRVAWFHDHARECPVYRWTHIGVGQVVAGPAFVESDQSTLVVPPGHTARMDERGCFHLTDGEARAR</sequence>
<reference evidence="4 5" key="1">
    <citation type="submission" date="2016-12" db="EMBL/GenBank/DDBJ databases">
        <title>The draft genome sequence of Actinophytocola xinjiangensis.</title>
        <authorList>
            <person name="Wang W."/>
            <person name="Yuan L."/>
        </authorList>
    </citation>
    <scope>NUCLEOTIDE SEQUENCE [LARGE SCALE GENOMIC DNA]</scope>
    <source>
        <strain evidence="4 5">CGMCC 4.4663</strain>
    </source>
</reference>
<dbReference type="GO" id="GO:0017168">
    <property type="term" value="F:5-oxoprolinase (ATP-hydrolyzing) activity"/>
    <property type="evidence" value="ECO:0007669"/>
    <property type="project" value="TreeGrafter"/>
</dbReference>
<organism evidence="4 5">
    <name type="scientific">Actinophytocola xinjiangensis</name>
    <dbReference type="NCBI Taxonomy" id="485602"/>
    <lineage>
        <taxon>Bacteria</taxon>
        <taxon>Bacillati</taxon>
        <taxon>Actinomycetota</taxon>
        <taxon>Actinomycetes</taxon>
        <taxon>Pseudonocardiales</taxon>
        <taxon>Pseudonocardiaceae</taxon>
    </lineage>
</organism>
<dbReference type="Pfam" id="PF01968">
    <property type="entry name" value="Hydantoinase_A"/>
    <property type="match status" value="1"/>
</dbReference>
<evidence type="ECO:0008006" key="6">
    <source>
        <dbReference type="Google" id="ProtNLM"/>
    </source>
</evidence>
<dbReference type="AlphaFoldDB" id="A0A7Z0WR94"/>
<evidence type="ECO:0000259" key="3">
    <source>
        <dbReference type="Pfam" id="PF19278"/>
    </source>
</evidence>
<dbReference type="InterPro" id="IPR045079">
    <property type="entry name" value="Oxoprolinase-like"/>
</dbReference>
<dbReference type="Proteomes" id="UP000185696">
    <property type="component" value="Unassembled WGS sequence"/>
</dbReference>
<dbReference type="GO" id="GO:0006749">
    <property type="term" value="P:glutathione metabolic process"/>
    <property type="evidence" value="ECO:0007669"/>
    <property type="project" value="TreeGrafter"/>
</dbReference>
<dbReference type="Pfam" id="PF19278">
    <property type="entry name" value="Hydant_A_C"/>
    <property type="match status" value="1"/>
</dbReference>
<dbReference type="GO" id="GO:0005829">
    <property type="term" value="C:cytosol"/>
    <property type="evidence" value="ECO:0007669"/>
    <property type="project" value="TreeGrafter"/>
</dbReference>
<proteinExistence type="predicted"/>
<dbReference type="EMBL" id="MSIF01000001">
    <property type="protein sequence ID" value="OLF13893.1"/>
    <property type="molecule type" value="Genomic_DNA"/>
</dbReference>
<evidence type="ECO:0000313" key="5">
    <source>
        <dbReference type="Proteomes" id="UP000185696"/>
    </source>
</evidence>
<keyword evidence="5" id="KW-1185">Reference proteome</keyword>
<feature type="domain" description="Hydantoinase/oxoprolinase N-terminal" evidence="2">
    <location>
        <begin position="3"/>
        <end position="58"/>
    </location>
</feature>
<feature type="domain" description="Hydantoinase A/oxoprolinase" evidence="1">
    <location>
        <begin position="80"/>
        <end position="361"/>
    </location>
</feature>
<dbReference type="InterPro" id="IPR049517">
    <property type="entry name" value="ACX-like_C"/>
</dbReference>